<gene>
    <name evidence="1" type="ORF">AWZ03_000201</name>
</gene>
<dbReference type="AlphaFoldDB" id="A0A484BX43"/>
<evidence type="ECO:0000313" key="1">
    <source>
        <dbReference type="EMBL" id="TDG53386.1"/>
    </source>
</evidence>
<keyword evidence="2" id="KW-1185">Reference proteome</keyword>
<reference evidence="1 2" key="1">
    <citation type="journal article" date="2019" name="J. Hered.">
        <title>An Improved Genome Assembly for Drosophila navojoa, the Basal Species in the mojavensis Cluster.</title>
        <authorList>
            <person name="Vanderlinde T."/>
            <person name="Dupim E.G."/>
            <person name="Nazario-Yepiz N.O."/>
            <person name="Carvalho A.B."/>
        </authorList>
    </citation>
    <scope>NUCLEOTIDE SEQUENCE [LARGE SCALE GENOMIC DNA]</scope>
    <source>
        <strain evidence="1">Navoj_Jal97</strain>
        <tissue evidence="1">Whole organism</tissue>
    </source>
</reference>
<name>A0A484BX43_DRONA</name>
<protein>
    <submittedName>
        <fullName evidence="1">Uncharacterized protein</fullName>
    </submittedName>
</protein>
<dbReference type="Proteomes" id="UP000295192">
    <property type="component" value="Unassembled WGS sequence"/>
</dbReference>
<evidence type="ECO:0000313" key="2">
    <source>
        <dbReference type="Proteomes" id="UP000295192"/>
    </source>
</evidence>
<dbReference type="EMBL" id="LSRL02000001">
    <property type="protein sequence ID" value="TDG53386.1"/>
    <property type="molecule type" value="Genomic_DNA"/>
</dbReference>
<accession>A0A484BX43</accession>
<organism evidence="1 2">
    <name type="scientific">Drosophila navojoa</name>
    <name type="common">Fruit fly</name>
    <dbReference type="NCBI Taxonomy" id="7232"/>
    <lineage>
        <taxon>Eukaryota</taxon>
        <taxon>Metazoa</taxon>
        <taxon>Ecdysozoa</taxon>
        <taxon>Arthropoda</taxon>
        <taxon>Hexapoda</taxon>
        <taxon>Insecta</taxon>
        <taxon>Pterygota</taxon>
        <taxon>Neoptera</taxon>
        <taxon>Endopterygota</taxon>
        <taxon>Diptera</taxon>
        <taxon>Brachycera</taxon>
        <taxon>Muscomorpha</taxon>
        <taxon>Ephydroidea</taxon>
        <taxon>Drosophilidae</taxon>
        <taxon>Drosophila</taxon>
    </lineage>
</organism>
<comment type="caution">
    <text evidence="1">The sequence shown here is derived from an EMBL/GenBank/DDBJ whole genome shotgun (WGS) entry which is preliminary data.</text>
</comment>
<sequence>MHIISCVVFVRFRQVTKWRPPQSSANLATLPPNVPPAVQRRMPACTIFCYGYGLNVEQVWHLQQQQQQQQEQQRHKKAANEISAKKGFSIAALGKKMMKKPCKQRRE</sequence>
<proteinExistence type="predicted"/>